<dbReference type="AlphaFoldDB" id="A0A0P1ETR2"/>
<feature type="compositionally biased region" description="Low complexity" evidence="5">
    <location>
        <begin position="63"/>
        <end position="79"/>
    </location>
</feature>
<accession>A0A0P1ETR2</accession>
<evidence type="ECO:0000313" key="9">
    <source>
        <dbReference type="Proteomes" id="UP000050786"/>
    </source>
</evidence>
<evidence type="ECO:0000256" key="4">
    <source>
        <dbReference type="ARBA" id="ARBA00023136"/>
    </source>
</evidence>
<organism evidence="8 9">
    <name type="scientific">Ruegeria atlantica</name>
    <dbReference type="NCBI Taxonomy" id="81569"/>
    <lineage>
        <taxon>Bacteria</taxon>
        <taxon>Pseudomonadati</taxon>
        <taxon>Pseudomonadota</taxon>
        <taxon>Alphaproteobacteria</taxon>
        <taxon>Rhodobacterales</taxon>
        <taxon>Roseobacteraceae</taxon>
        <taxon>Ruegeria</taxon>
    </lineage>
</organism>
<evidence type="ECO:0000256" key="3">
    <source>
        <dbReference type="ARBA" id="ARBA00022989"/>
    </source>
</evidence>
<dbReference type="SUPFAM" id="SSF74653">
    <property type="entry name" value="TolA/TonB C-terminal domain"/>
    <property type="match status" value="1"/>
</dbReference>
<proteinExistence type="predicted"/>
<keyword evidence="2" id="KW-0812">Transmembrane</keyword>
<dbReference type="Proteomes" id="UP000050786">
    <property type="component" value="Unassembled WGS sequence"/>
</dbReference>
<dbReference type="NCBIfam" id="TIGR01352">
    <property type="entry name" value="tonB_Cterm"/>
    <property type="match status" value="1"/>
</dbReference>
<feature type="chain" id="PRO_5006061896" description="TonB C-terminal domain-containing protein" evidence="6">
    <location>
        <begin position="24"/>
        <end position="270"/>
    </location>
</feature>
<keyword evidence="9" id="KW-1185">Reference proteome</keyword>
<feature type="signal peptide" evidence="6">
    <location>
        <begin position="1"/>
        <end position="23"/>
    </location>
</feature>
<sequence>MIPRSRGIAVAALALAAATHVFALHDFSAGEQVLVEGGGSGEVAALGDAFKDYVTGATASAPATAHQPTVAPTQQQTAVSPISQARASVPGAIKHTVADSKAAVAVTHRQASAEAQEAVPSETEAVAKTPAVKPVDPTKQKVDQVASQTGNSEKSARKGNASGKTSKGAATAKKTSSIAAGQGNAEVSNYRGHVMRKITLARRKNVNIRGAVLVSFRIGDNGALVSVTVKRSSGSNRLDQVALAQVRAAAPFQPPPAAARRDYMIEIVGK</sequence>
<feature type="domain" description="TonB C-terminal" evidence="7">
    <location>
        <begin position="184"/>
        <end position="270"/>
    </location>
</feature>
<feature type="region of interest" description="Disordered" evidence="5">
    <location>
        <begin position="63"/>
        <end position="83"/>
    </location>
</feature>
<dbReference type="InterPro" id="IPR006260">
    <property type="entry name" value="TonB/TolA_C"/>
</dbReference>
<feature type="compositionally biased region" description="Low complexity" evidence="5">
    <location>
        <begin position="161"/>
        <end position="179"/>
    </location>
</feature>
<evidence type="ECO:0000259" key="7">
    <source>
        <dbReference type="PROSITE" id="PS52015"/>
    </source>
</evidence>
<gene>
    <name evidence="8" type="ORF">RUM4293_03019</name>
</gene>
<evidence type="ECO:0000256" key="2">
    <source>
        <dbReference type="ARBA" id="ARBA00022692"/>
    </source>
</evidence>
<dbReference type="Pfam" id="PF03544">
    <property type="entry name" value="TonB_C"/>
    <property type="match status" value="1"/>
</dbReference>
<feature type="region of interest" description="Disordered" evidence="5">
    <location>
        <begin position="108"/>
        <end position="179"/>
    </location>
</feature>
<dbReference type="GO" id="GO:0016020">
    <property type="term" value="C:membrane"/>
    <property type="evidence" value="ECO:0007669"/>
    <property type="project" value="UniProtKB-SubCell"/>
</dbReference>
<dbReference type="RefSeq" id="WP_058274084.1">
    <property type="nucleotide sequence ID" value="NZ_CYPS01000043.1"/>
</dbReference>
<dbReference type="InterPro" id="IPR037682">
    <property type="entry name" value="TonB_C"/>
</dbReference>
<evidence type="ECO:0000313" key="8">
    <source>
        <dbReference type="EMBL" id="CUH44122.1"/>
    </source>
</evidence>
<evidence type="ECO:0000256" key="1">
    <source>
        <dbReference type="ARBA" id="ARBA00004167"/>
    </source>
</evidence>
<evidence type="ECO:0000256" key="5">
    <source>
        <dbReference type="SAM" id="MobiDB-lite"/>
    </source>
</evidence>
<keyword evidence="3" id="KW-1133">Transmembrane helix</keyword>
<dbReference type="GO" id="GO:0055085">
    <property type="term" value="P:transmembrane transport"/>
    <property type="evidence" value="ECO:0007669"/>
    <property type="project" value="InterPro"/>
</dbReference>
<keyword evidence="6" id="KW-0732">Signal</keyword>
<protein>
    <recommendedName>
        <fullName evidence="7">TonB C-terminal domain-containing protein</fullName>
    </recommendedName>
</protein>
<evidence type="ECO:0000256" key="6">
    <source>
        <dbReference type="SAM" id="SignalP"/>
    </source>
</evidence>
<dbReference type="EMBL" id="CYPS01000043">
    <property type="protein sequence ID" value="CUH44122.1"/>
    <property type="molecule type" value="Genomic_DNA"/>
</dbReference>
<name>A0A0P1ETR2_9RHOB</name>
<keyword evidence="4" id="KW-0472">Membrane</keyword>
<dbReference type="Gene3D" id="3.30.1150.10">
    <property type="match status" value="1"/>
</dbReference>
<dbReference type="PROSITE" id="PS52015">
    <property type="entry name" value="TONB_CTD"/>
    <property type="match status" value="1"/>
</dbReference>
<comment type="subcellular location">
    <subcellularLocation>
        <location evidence="1">Membrane</location>
        <topology evidence="1">Single-pass membrane protein</topology>
    </subcellularLocation>
</comment>
<reference evidence="9" key="1">
    <citation type="submission" date="2015-09" db="EMBL/GenBank/DDBJ databases">
        <authorList>
            <person name="Rodrigo-Torres L."/>
            <person name="Arahal D.R."/>
        </authorList>
    </citation>
    <scope>NUCLEOTIDE SEQUENCE [LARGE SCALE GENOMIC DNA]</scope>
    <source>
        <strain evidence="9">CECT 4293</strain>
    </source>
</reference>